<keyword evidence="2" id="KW-1185">Reference proteome</keyword>
<protein>
    <submittedName>
        <fullName evidence="1">Uncharacterized protein</fullName>
    </submittedName>
</protein>
<dbReference type="EnsemblPlants" id="TuG1812G0500001033.01.T01">
    <property type="protein sequence ID" value="TuG1812G0500001033.01.T01.cds368294"/>
    <property type="gene ID" value="TuG1812G0500001033.01"/>
</dbReference>
<reference evidence="1" key="2">
    <citation type="submission" date="2018-03" db="EMBL/GenBank/DDBJ databases">
        <title>The Triticum urartu genome reveals the dynamic nature of wheat genome evolution.</title>
        <authorList>
            <person name="Ling H."/>
            <person name="Ma B."/>
            <person name="Shi X."/>
            <person name="Liu H."/>
            <person name="Dong L."/>
            <person name="Sun H."/>
            <person name="Cao Y."/>
            <person name="Gao Q."/>
            <person name="Zheng S."/>
            <person name="Li Y."/>
            <person name="Yu Y."/>
            <person name="Du H."/>
            <person name="Qi M."/>
            <person name="Li Y."/>
            <person name="Yu H."/>
            <person name="Cui Y."/>
            <person name="Wang N."/>
            <person name="Chen C."/>
            <person name="Wu H."/>
            <person name="Zhao Y."/>
            <person name="Zhang J."/>
            <person name="Li Y."/>
            <person name="Zhou W."/>
            <person name="Zhang B."/>
            <person name="Hu W."/>
            <person name="Eijk M."/>
            <person name="Tang J."/>
            <person name="Witsenboer H."/>
            <person name="Zhao S."/>
            <person name="Li Z."/>
            <person name="Zhang A."/>
            <person name="Wang D."/>
            <person name="Liang C."/>
        </authorList>
    </citation>
    <scope>NUCLEOTIDE SEQUENCE [LARGE SCALE GENOMIC DNA]</scope>
    <source>
        <strain evidence="1">cv. G1812</strain>
    </source>
</reference>
<proteinExistence type="predicted"/>
<reference evidence="1" key="3">
    <citation type="submission" date="2022-06" db="UniProtKB">
        <authorList>
            <consortium name="EnsemblPlants"/>
        </authorList>
    </citation>
    <scope>IDENTIFICATION</scope>
</reference>
<name>A0A8R7UCR1_TRIUA</name>
<evidence type="ECO:0000313" key="2">
    <source>
        <dbReference type="Proteomes" id="UP000015106"/>
    </source>
</evidence>
<organism evidence="1 2">
    <name type="scientific">Triticum urartu</name>
    <name type="common">Red wild einkorn</name>
    <name type="synonym">Crithodium urartu</name>
    <dbReference type="NCBI Taxonomy" id="4572"/>
    <lineage>
        <taxon>Eukaryota</taxon>
        <taxon>Viridiplantae</taxon>
        <taxon>Streptophyta</taxon>
        <taxon>Embryophyta</taxon>
        <taxon>Tracheophyta</taxon>
        <taxon>Spermatophyta</taxon>
        <taxon>Magnoliopsida</taxon>
        <taxon>Liliopsida</taxon>
        <taxon>Poales</taxon>
        <taxon>Poaceae</taxon>
        <taxon>BOP clade</taxon>
        <taxon>Pooideae</taxon>
        <taxon>Triticodae</taxon>
        <taxon>Triticeae</taxon>
        <taxon>Triticinae</taxon>
        <taxon>Triticum</taxon>
    </lineage>
</organism>
<dbReference type="AlphaFoldDB" id="A0A8R7UCR1"/>
<sequence>QSRESSVLVVASPTKLASTIPPAPPELLRRPSAGVTPHAPAEQALLPSHMPVERRFILRIRPPLPPSHLPGSKNAHFLGPNWLIWRQCWIW</sequence>
<evidence type="ECO:0000313" key="1">
    <source>
        <dbReference type="EnsemblPlants" id="TuG1812G0500001033.01.T01.cds368294"/>
    </source>
</evidence>
<accession>A0A8R7UCR1</accession>
<reference evidence="2" key="1">
    <citation type="journal article" date="2013" name="Nature">
        <title>Draft genome of the wheat A-genome progenitor Triticum urartu.</title>
        <authorList>
            <person name="Ling H.Q."/>
            <person name="Zhao S."/>
            <person name="Liu D."/>
            <person name="Wang J."/>
            <person name="Sun H."/>
            <person name="Zhang C."/>
            <person name="Fan H."/>
            <person name="Li D."/>
            <person name="Dong L."/>
            <person name="Tao Y."/>
            <person name="Gao C."/>
            <person name="Wu H."/>
            <person name="Li Y."/>
            <person name="Cui Y."/>
            <person name="Guo X."/>
            <person name="Zheng S."/>
            <person name="Wang B."/>
            <person name="Yu K."/>
            <person name="Liang Q."/>
            <person name="Yang W."/>
            <person name="Lou X."/>
            <person name="Chen J."/>
            <person name="Feng M."/>
            <person name="Jian J."/>
            <person name="Zhang X."/>
            <person name="Luo G."/>
            <person name="Jiang Y."/>
            <person name="Liu J."/>
            <person name="Wang Z."/>
            <person name="Sha Y."/>
            <person name="Zhang B."/>
            <person name="Wu H."/>
            <person name="Tang D."/>
            <person name="Shen Q."/>
            <person name="Xue P."/>
            <person name="Zou S."/>
            <person name="Wang X."/>
            <person name="Liu X."/>
            <person name="Wang F."/>
            <person name="Yang Y."/>
            <person name="An X."/>
            <person name="Dong Z."/>
            <person name="Zhang K."/>
            <person name="Zhang X."/>
            <person name="Luo M.C."/>
            <person name="Dvorak J."/>
            <person name="Tong Y."/>
            <person name="Wang J."/>
            <person name="Yang H."/>
            <person name="Li Z."/>
            <person name="Wang D."/>
            <person name="Zhang A."/>
            <person name="Wang J."/>
        </authorList>
    </citation>
    <scope>NUCLEOTIDE SEQUENCE</scope>
    <source>
        <strain evidence="2">cv. G1812</strain>
    </source>
</reference>
<dbReference type="Proteomes" id="UP000015106">
    <property type="component" value="Chromosome 5"/>
</dbReference>
<dbReference type="Gramene" id="TuG1812G0500001033.01.T01">
    <property type="protein sequence ID" value="TuG1812G0500001033.01.T01.cds368294"/>
    <property type="gene ID" value="TuG1812G0500001033.01"/>
</dbReference>